<dbReference type="InterPro" id="IPR015915">
    <property type="entry name" value="Kelch-typ_b-propeller"/>
</dbReference>
<dbReference type="InterPro" id="IPR036047">
    <property type="entry name" value="F-box-like_dom_sf"/>
</dbReference>
<gene>
    <name evidence="3" type="ORF">LUZ61_002179</name>
</gene>
<name>A0AAD5ZIW4_9POAL</name>
<dbReference type="SUPFAM" id="SSF81383">
    <property type="entry name" value="F-box domain"/>
    <property type="match status" value="1"/>
</dbReference>
<dbReference type="Proteomes" id="UP001210211">
    <property type="component" value="Unassembled WGS sequence"/>
</dbReference>
<accession>A0AAD5ZIW4</accession>
<dbReference type="PANTHER" id="PTHR46175">
    <property type="entry name" value="BACTERIOOPSIN TRANSCRIPTIONAL ACTIVATOR"/>
    <property type="match status" value="1"/>
</dbReference>
<evidence type="ECO:0000259" key="2">
    <source>
        <dbReference type="PROSITE" id="PS50181"/>
    </source>
</evidence>
<sequence>MASPSSSQTLTLTLDHLDHDHITTILLLLPFDSIVSFALTCKKFKSLALSESLWELICRRDWGSGTVDLLLATLSENERREFSYRKLYEKVSMLGSLSCRRLICKGGAFPKPRASHSLNLVSDWLVLFGGGCEGGRHLDDTWVAYVGNSRTIPVLTWHHVNSGLPGGRFGHSCTLVGKNSLILFGGINDNGSRLNDTWIGQILYESPYNIKVLWKPLEVGPYAPPPRGAHAACCIGDCMVLVHGGIGLHGMRLGDTWVLDLSGHACWHQMGTADRLAPSPRSGHTLTWVGGTHMAVLFGGRGEGYEVLNDVWLFDVEGLPRWKELKLNLAPEFLNTMPPPRVGHSASLTLGNKILIYGGEDSQRRRKDDFWILDVPVLLQSRAGLRNNTKGIWKQLNLVGESPSFRAFHGACTDLSGRFLYVFGGMVDGYPQLAEANSLRFDGESYQVELILNL</sequence>
<comment type="caution">
    <text evidence="3">The sequence shown here is derived from an EMBL/GenBank/DDBJ whole genome shotgun (WGS) entry which is preliminary data.</text>
</comment>
<dbReference type="InterPro" id="IPR001810">
    <property type="entry name" value="F-box_dom"/>
</dbReference>
<dbReference type="Gene3D" id="2.120.10.80">
    <property type="entry name" value="Kelch-type beta propeller"/>
    <property type="match status" value="2"/>
</dbReference>
<feature type="domain" description="F-box" evidence="2">
    <location>
        <begin position="11"/>
        <end position="57"/>
    </location>
</feature>
<evidence type="ECO:0000256" key="1">
    <source>
        <dbReference type="ARBA" id="ARBA00022441"/>
    </source>
</evidence>
<dbReference type="Pfam" id="PF24681">
    <property type="entry name" value="Kelch_KLHDC2_KLHL20_DRC7"/>
    <property type="match status" value="1"/>
</dbReference>
<evidence type="ECO:0000313" key="4">
    <source>
        <dbReference type="Proteomes" id="UP001210211"/>
    </source>
</evidence>
<reference evidence="3 4" key="1">
    <citation type="journal article" date="2022" name="Cell">
        <title>Repeat-based holocentromeres influence genome architecture and karyotype evolution.</title>
        <authorList>
            <person name="Hofstatter P.G."/>
            <person name="Thangavel G."/>
            <person name="Lux T."/>
            <person name="Neumann P."/>
            <person name="Vondrak T."/>
            <person name="Novak P."/>
            <person name="Zhang M."/>
            <person name="Costa L."/>
            <person name="Castellani M."/>
            <person name="Scott A."/>
            <person name="Toegelov H."/>
            <person name="Fuchs J."/>
            <person name="Mata-Sucre Y."/>
            <person name="Dias Y."/>
            <person name="Vanzela A.L.L."/>
            <person name="Huettel B."/>
            <person name="Almeida C.C.S."/>
            <person name="Simkova H."/>
            <person name="Souza G."/>
            <person name="Pedrosa-Harand A."/>
            <person name="Macas J."/>
            <person name="Mayer K.F.X."/>
            <person name="Houben A."/>
            <person name="Marques A."/>
        </authorList>
    </citation>
    <scope>NUCLEOTIDE SEQUENCE [LARGE SCALE GENOMIC DNA]</scope>
    <source>
        <strain evidence="3">RhyTen1mFocal</strain>
    </source>
</reference>
<evidence type="ECO:0000313" key="3">
    <source>
        <dbReference type="EMBL" id="KAJ3698474.1"/>
    </source>
</evidence>
<protein>
    <recommendedName>
        <fullName evidence="2">F-box domain-containing protein</fullName>
    </recommendedName>
</protein>
<dbReference type="EMBL" id="JAMRDG010000001">
    <property type="protein sequence ID" value="KAJ3698474.1"/>
    <property type="molecule type" value="Genomic_DNA"/>
</dbReference>
<keyword evidence="4" id="KW-1185">Reference proteome</keyword>
<dbReference type="PANTHER" id="PTHR46175:SF4">
    <property type="entry name" value="BACTERIOOPSIN TRANSCRIPTIONAL ACTIVATOR"/>
    <property type="match status" value="1"/>
</dbReference>
<proteinExistence type="predicted"/>
<dbReference type="Pfam" id="PF00646">
    <property type="entry name" value="F-box"/>
    <property type="match status" value="1"/>
</dbReference>
<dbReference type="SUPFAM" id="SSF117281">
    <property type="entry name" value="Kelch motif"/>
    <property type="match status" value="2"/>
</dbReference>
<dbReference type="PROSITE" id="PS50181">
    <property type="entry name" value="FBOX"/>
    <property type="match status" value="1"/>
</dbReference>
<dbReference type="Gene3D" id="1.20.1280.50">
    <property type="match status" value="1"/>
</dbReference>
<dbReference type="AlphaFoldDB" id="A0AAD5ZIW4"/>
<keyword evidence="1" id="KW-0880">Kelch repeat</keyword>
<organism evidence="3 4">
    <name type="scientific">Rhynchospora tenuis</name>
    <dbReference type="NCBI Taxonomy" id="198213"/>
    <lineage>
        <taxon>Eukaryota</taxon>
        <taxon>Viridiplantae</taxon>
        <taxon>Streptophyta</taxon>
        <taxon>Embryophyta</taxon>
        <taxon>Tracheophyta</taxon>
        <taxon>Spermatophyta</taxon>
        <taxon>Magnoliopsida</taxon>
        <taxon>Liliopsida</taxon>
        <taxon>Poales</taxon>
        <taxon>Cyperaceae</taxon>
        <taxon>Cyperoideae</taxon>
        <taxon>Rhynchosporeae</taxon>
        <taxon>Rhynchospora</taxon>
    </lineage>
</organism>